<feature type="region of interest" description="Disordered" evidence="10">
    <location>
        <begin position="122"/>
        <end position="146"/>
    </location>
</feature>
<evidence type="ECO:0000313" key="13">
    <source>
        <dbReference type="Proteomes" id="UP000799441"/>
    </source>
</evidence>
<reference evidence="12" key="1">
    <citation type="journal article" date="2020" name="Stud. Mycol.">
        <title>101 Dothideomycetes genomes: a test case for predicting lifestyles and emergence of pathogens.</title>
        <authorList>
            <person name="Haridas S."/>
            <person name="Albert R."/>
            <person name="Binder M."/>
            <person name="Bloem J."/>
            <person name="Labutti K."/>
            <person name="Salamov A."/>
            <person name="Andreopoulos B."/>
            <person name="Baker S."/>
            <person name="Barry K."/>
            <person name="Bills G."/>
            <person name="Bluhm B."/>
            <person name="Cannon C."/>
            <person name="Castanera R."/>
            <person name="Culley D."/>
            <person name="Daum C."/>
            <person name="Ezra D."/>
            <person name="Gonzalez J."/>
            <person name="Henrissat B."/>
            <person name="Kuo A."/>
            <person name="Liang C."/>
            <person name="Lipzen A."/>
            <person name="Lutzoni F."/>
            <person name="Magnuson J."/>
            <person name="Mondo S."/>
            <person name="Nolan M."/>
            <person name="Ohm R."/>
            <person name="Pangilinan J."/>
            <person name="Park H.-J."/>
            <person name="Ramirez L."/>
            <person name="Alfaro M."/>
            <person name="Sun H."/>
            <person name="Tritt A."/>
            <person name="Yoshinaga Y."/>
            <person name="Zwiers L.-H."/>
            <person name="Turgeon B."/>
            <person name="Goodwin S."/>
            <person name="Spatafora J."/>
            <person name="Crous P."/>
            <person name="Grigoriev I."/>
        </authorList>
    </citation>
    <scope>NUCLEOTIDE SEQUENCE</scope>
    <source>
        <strain evidence="12">CBS 116435</strain>
    </source>
</reference>
<dbReference type="InterPro" id="IPR055122">
    <property type="entry name" value="Med14_N"/>
</dbReference>
<feature type="domain" description="Mediator complex subunit MED14 N-terminal" evidence="11">
    <location>
        <begin position="97"/>
        <end position="305"/>
    </location>
</feature>
<dbReference type="GO" id="GO:0003712">
    <property type="term" value="F:transcription coregulator activity"/>
    <property type="evidence" value="ECO:0007669"/>
    <property type="project" value="UniProtKB-UniRule"/>
</dbReference>
<keyword evidence="6 9" id="KW-0804">Transcription</keyword>
<evidence type="ECO:0000256" key="6">
    <source>
        <dbReference type="ARBA" id="ARBA00023163"/>
    </source>
</evidence>
<dbReference type="InterPro" id="IPR013947">
    <property type="entry name" value="Mediator_Med14"/>
</dbReference>
<keyword evidence="4 9" id="KW-0805">Transcription regulation</keyword>
<evidence type="ECO:0000256" key="10">
    <source>
        <dbReference type="SAM" id="MobiDB-lite"/>
    </source>
</evidence>
<dbReference type="GO" id="GO:0006357">
    <property type="term" value="P:regulation of transcription by RNA polymerase II"/>
    <property type="evidence" value="ECO:0007669"/>
    <property type="project" value="InterPro"/>
</dbReference>
<keyword evidence="7 9" id="KW-0539">Nucleus</keyword>
<organism evidence="12 13">
    <name type="scientific">Polychaeton citri CBS 116435</name>
    <dbReference type="NCBI Taxonomy" id="1314669"/>
    <lineage>
        <taxon>Eukaryota</taxon>
        <taxon>Fungi</taxon>
        <taxon>Dikarya</taxon>
        <taxon>Ascomycota</taxon>
        <taxon>Pezizomycotina</taxon>
        <taxon>Dothideomycetes</taxon>
        <taxon>Dothideomycetidae</taxon>
        <taxon>Capnodiales</taxon>
        <taxon>Capnodiaceae</taxon>
        <taxon>Polychaeton</taxon>
    </lineage>
</organism>
<dbReference type="Pfam" id="PF08638">
    <property type="entry name" value="Med14"/>
    <property type="match status" value="1"/>
</dbReference>
<comment type="function">
    <text evidence="9">Component of the Mediator complex, a coactivator involved in the regulated transcription of nearly all RNA polymerase II-dependent genes. Mediator functions as a bridge to convey information from gene-specific regulatory proteins to the basal RNA polymerase II transcription machinery. Mediator is recruited to promoters by direct interactions with regulatory proteins and serves as a scaffold for the assembly of a functional preinitiation complex with RNA polymerase II and the general transcription factors.</text>
</comment>
<protein>
    <recommendedName>
        <fullName evidence="3 9">Mediator of RNA polymerase II transcription subunit 14</fullName>
    </recommendedName>
    <alternativeName>
        <fullName evidence="8 9">Mediator complex subunit 14</fullName>
    </alternativeName>
</protein>
<evidence type="ECO:0000259" key="11">
    <source>
        <dbReference type="Pfam" id="PF08638"/>
    </source>
</evidence>
<dbReference type="PANTHER" id="PTHR12809:SF2">
    <property type="entry name" value="MEDIATOR OF RNA POLYMERASE II TRANSCRIPTION SUBUNIT 14"/>
    <property type="match status" value="1"/>
</dbReference>
<evidence type="ECO:0000256" key="7">
    <source>
        <dbReference type="ARBA" id="ARBA00023242"/>
    </source>
</evidence>
<evidence type="ECO:0000256" key="3">
    <source>
        <dbReference type="ARBA" id="ARBA00019619"/>
    </source>
</evidence>
<comment type="caution">
    <text evidence="12">The sequence shown here is derived from an EMBL/GenBank/DDBJ whole genome shotgun (WGS) entry which is preliminary data.</text>
</comment>
<accession>A0A9P4PWF1</accession>
<evidence type="ECO:0000256" key="8">
    <source>
        <dbReference type="ARBA" id="ARBA00032007"/>
    </source>
</evidence>
<feature type="compositionally biased region" description="Polar residues" evidence="10">
    <location>
        <begin position="18"/>
        <end position="43"/>
    </location>
</feature>
<dbReference type="GO" id="GO:0070847">
    <property type="term" value="C:core mediator complex"/>
    <property type="evidence" value="ECO:0007669"/>
    <property type="project" value="TreeGrafter"/>
</dbReference>
<name>A0A9P4PWF1_9PEZI</name>
<dbReference type="PANTHER" id="PTHR12809">
    <property type="entry name" value="MEDIATOR COMPLEX SUBUNIT"/>
    <property type="match status" value="1"/>
</dbReference>
<feature type="non-terminal residue" evidence="12">
    <location>
        <position position="887"/>
    </location>
</feature>
<comment type="similarity">
    <text evidence="2 9">Belongs to the Mediator complex subunit 14 family.</text>
</comment>
<proteinExistence type="inferred from homology"/>
<evidence type="ECO:0000256" key="4">
    <source>
        <dbReference type="ARBA" id="ARBA00023015"/>
    </source>
</evidence>
<keyword evidence="13" id="KW-1185">Reference proteome</keyword>
<keyword evidence="5 9" id="KW-0010">Activator</keyword>
<dbReference type="AlphaFoldDB" id="A0A9P4PWF1"/>
<dbReference type="OrthoDB" id="205099at2759"/>
<dbReference type="EMBL" id="MU003888">
    <property type="protein sequence ID" value="KAF2716192.1"/>
    <property type="molecule type" value="Genomic_DNA"/>
</dbReference>
<evidence type="ECO:0000256" key="2">
    <source>
        <dbReference type="ARBA" id="ARBA00007813"/>
    </source>
</evidence>
<feature type="region of interest" description="Disordered" evidence="10">
    <location>
        <begin position="1"/>
        <end position="48"/>
    </location>
</feature>
<dbReference type="GO" id="GO:0016592">
    <property type="term" value="C:mediator complex"/>
    <property type="evidence" value="ECO:0007669"/>
    <property type="project" value="UniProtKB-UniRule"/>
</dbReference>
<evidence type="ECO:0000256" key="9">
    <source>
        <dbReference type="RuleBase" id="RU365082"/>
    </source>
</evidence>
<comment type="subcellular location">
    <subcellularLocation>
        <location evidence="1 9">Nucleus</location>
    </subcellularLocation>
</comment>
<evidence type="ECO:0000313" key="12">
    <source>
        <dbReference type="EMBL" id="KAF2716192.1"/>
    </source>
</evidence>
<comment type="subunit">
    <text evidence="9">Component of the Mediator complex.</text>
</comment>
<feature type="compositionally biased region" description="Polar residues" evidence="10">
    <location>
        <begin position="128"/>
        <end position="146"/>
    </location>
</feature>
<sequence length="887" mass="99089">MDQRTLVGSQDLKKDQNHVQQQPQKSEAGSQTAPAVRPNSPNGISRHVNGINGIVVNGAPSAATVHADTVNHDAAAVKLTTPPQLDQSWRTDPHSNIKLGTLLEREAQDCYTTLHGLISDLSGKRVPQDTSQANSTASHATIDTNQDSVDKRKRILDFAGHHRDRWIRTLVLSDWARQEYDMAKLIDISLFQKKIQGAHDMAAWTIAQTKRDIQSAKMPNPNIEGALELMSTGKASWVPSLGYVAPRRMPASKLLKILQNMNVALATRLNLHEDLPFHMQDFSIANGRATFRVKDEFEVDLSIADEDPASPFYFIDFRLCFHPAANIVNEQLRSFVEVKLNETLASKGLQGCYDFLHNFVLTHKLNVLKGQFADLVRGRWFDCIKLESMRRSFVVQYWVTQPGSKSWLEFGISTGRVHGGKARRMPTPSISVRWLRDGLEVKDEALHLDWKDLSLERMLQTVISKHASRLLESIQTKIKEFGGSSSAVRSSTESSGDECGLSLGLPSISQPIMIHIESTTGQYCISPPNPITFATEQQLNANAQVEPARRLASLLGTLLQYSVIREADVLGWERIRDLSRQPNLPALFGKDVLQLTLWRCSNIWSHSWTLAATFSLSGGKWWVVHLRPAPDGKGRIIESARPLSTQMSGVKASPGLLLRIERNAVAEVSYAVLAQQLRDLQIQHHFERQASPLSSSEDDSTILPGRNSNLSSIMVRFSQLMQSQSRDKRWRTWASEPIRITHLGSEPTGSETATVLHDVRLSLKEGQMKRLQVTLRRTQDRDIVMSDSGGLALRLRTPFGTPFVSQIQEKLRGLERLDYYATALESLHVKCTAISLSRLNFVYSARPLLSAHLTFASANPSGDIDAAPIRLKLEPPETNPHLKIRVL</sequence>
<evidence type="ECO:0000256" key="1">
    <source>
        <dbReference type="ARBA" id="ARBA00004123"/>
    </source>
</evidence>
<evidence type="ECO:0000256" key="5">
    <source>
        <dbReference type="ARBA" id="ARBA00023159"/>
    </source>
</evidence>
<dbReference type="Proteomes" id="UP000799441">
    <property type="component" value="Unassembled WGS sequence"/>
</dbReference>
<gene>
    <name evidence="12" type="ORF">K431DRAFT_235892</name>
</gene>